<dbReference type="InterPro" id="IPR001478">
    <property type="entry name" value="PDZ"/>
</dbReference>
<dbReference type="InterPro" id="IPR036034">
    <property type="entry name" value="PDZ_sf"/>
</dbReference>
<dbReference type="AlphaFoldDB" id="A0A5C1QBE1"/>
<dbReference type="GO" id="GO:0008236">
    <property type="term" value="F:serine-type peptidase activity"/>
    <property type="evidence" value="ECO:0007669"/>
    <property type="project" value="UniProtKB-KW"/>
</dbReference>
<dbReference type="Pfam" id="PF03572">
    <property type="entry name" value="Peptidase_S41"/>
    <property type="match status" value="1"/>
</dbReference>
<dbReference type="PANTHER" id="PTHR32060">
    <property type="entry name" value="TAIL-SPECIFIC PROTEASE"/>
    <property type="match status" value="1"/>
</dbReference>
<dbReference type="GO" id="GO:0030288">
    <property type="term" value="C:outer membrane-bounded periplasmic space"/>
    <property type="evidence" value="ECO:0007669"/>
    <property type="project" value="TreeGrafter"/>
</dbReference>
<keyword evidence="6" id="KW-0812">Transmembrane</keyword>
<dbReference type="CDD" id="cd07560">
    <property type="entry name" value="Peptidase_S41_CPP"/>
    <property type="match status" value="1"/>
</dbReference>
<dbReference type="Gene3D" id="2.30.42.10">
    <property type="match status" value="1"/>
</dbReference>
<dbReference type="PANTHER" id="PTHR32060:SF30">
    <property type="entry name" value="CARBOXY-TERMINAL PROCESSING PROTEASE CTPA"/>
    <property type="match status" value="1"/>
</dbReference>
<feature type="domain" description="PDZ" evidence="7">
    <location>
        <begin position="102"/>
        <end position="182"/>
    </location>
</feature>
<feature type="transmembrane region" description="Helical" evidence="6">
    <location>
        <begin position="7"/>
        <end position="28"/>
    </location>
</feature>
<dbReference type="NCBIfam" id="TIGR00225">
    <property type="entry name" value="prc"/>
    <property type="match status" value="1"/>
</dbReference>
<dbReference type="SUPFAM" id="SSF50156">
    <property type="entry name" value="PDZ domain-like"/>
    <property type="match status" value="1"/>
</dbReference>
<accession>A0A5C1QBE1</accession>
<dbReference type="InterPro" id="IPR041489">
    <property type="entry name" value="PDZ_6"/>
</dbReference>
<name>A0A5C1QBE1_9SPIO</name>
<dbReference type="SMART" id="SM00245">
    <property type="entry name" value="TSPc"/>
    <property type="match status" value="1"/>
</dbReference>
<keyword evidence="3 5" id="KW-0378">Hydrolase</keyword>
<dbReference type="Pfam" id="PF22694">
    <property type="entry name" value="CtpB_N-like"/>
    <property type="match status" value="1"/>
</dbReference>
<evidence type="ECO:0000256" key="1">
    <source>
        <dbReference type="ARBA" id="ARBA00009179"/>
    </source>
</evidence>
<dbReference type="Gene3D" id="3.90.226.10">
    <property type="entry name" value="2-enoyl-CoA Hydratase, Chain A, domain 1"/>
    <property type="match status" value="1"/>
</dbReference>
<dbReference type="RefSeq" id="WP_149568081.1">
    <property type="nucleotide sequence ID" value="NZ_CP035807.1"/>
</dbReference>
<gene>
    <name evidence="8" type="ORF">EW093_09035</name>
</gene>
<dbReference type="GO" id="GO:0007165">
    <property type="term" value="P:signal transduction"/>
    <property type="evidence" value="ECO:0007669"/>
    <property type="project" value="TreeGrafter"/>
</dbReference>
<dbReference type="EMBL" id="CP035807">
    <property type="protein sequence ID" value="QEN04841.1"/>
    <property type="molecule type" value="Genomic_DNA"/>
</dbReference>
<dbReference type="OrthoDB" id="9812068at2"/>
<keyword evidence="4 5" id="KW-0720">Serine protease</keyword>
<comment type="similarity">
    <text evidence="1 5">Belongs to the peptidase S41A family.</text>
</comment>
<dbReference type="Pfam" id="PF17820">
    <property type="entry name" value="PDZ_6"/>
    <property type="match status" value="1"/>
</dbReference>
<dbReference type="KEGG" id="sper:EW093_09035"/>
<keyword evidence="6" id="KW-1133">Transmembrane helix</keyword>
<dbReference type="GO" id="GO:0004175">
    <property type="term" value="F:endopeptidase activity"/>
    <property type="evidence" value="ECO:0007669"/>
    <property type="project" value="TreeGrafter"/>
</dbReference>
<evidence type="ECO:0000313" key="9">
    <source>
        <dbReference type="Proteomes" id="UP000323824"/>
    </source>
</evidence>
<evidence type="ECO:0000313" key="8">
    <source>
        <dbReference type="EMBL" id="QEN04841.1"/>
    </source>
</evidence>
<dbReference type="InterPro" id="IPR055210">
    <property type="entry name" value="CtpA/B_N"/>
</dbReference>
<dbReference type="SUPFAM" id="SSF52096">
    <property type="entry name" value="ClpP/crotonase"/>
    <property type="match status" value="1"/>
</dbReference>
<evidence type="ECO:0000256" key="6">
    <source>
        <dbReference type="SAM" id="Phobius"/>
    </source>
</evidence>
<dbReference type="InterPro" id="IPR004447">
    <property type="entry name" value="Peptidase_S41A"/>
</dbReference>
<keyword evidence="6" id="KW-0472">Membrane</keyword>
<dbReference type="Proteomes" id="UP000323824">
    <property type="component" value="Chromosome"/>
</dbReference>
<evidence type="ECO:0000256" key="5">
    <source>
        <dbReference type="RuleBase" id="RU004404"/>
    </source>
</evidence>
<dbReference type="GO" id="GO:0006508">
    <property type="term" value="P:proteolysis"/>
    <property type="evidence" value="ECO:0007669"/>
    <property type="project" value="UniProtKB-KW"/>
</dbReference>
<evidence type="ECO:0000256" key="2">
    <source>
        <dbReference type="ARBA" id="ARBA00022670"/>
    </source>
</evidence>
<sequence>MFNKKKNIIILTILFSFIMVFIYITPLFSISNKENENQADEVLTDSQLTSSEYAAMFQSVFQYVLGNYVDEVSPDKLFDGAMTGLFNSLGDPHSTYLTKSQLLDLTDTTEGEFGGLGIHIQKQVVGLESDTKSKELPYVKIISPIQGTPAYKMGIKSGDYITAIEGESTIDLTSDDVLDRLRGKPGTEVTISILRNRVVNFDVTIKRAIIEIPTVKSGLIEDLGYVKISQFSHHTATQIKDVFMDFNKKNISGLIIDVRNNPGGLLNSVVDIADYIFDDGLIVSTKSRITEENSQFLASKGTIIDKNLPIAILINNGSASASEILTGVIKDRDRGIVIGNKSFGKGSVQQMRYFADGGFKLTVARFYSPNGVTIDKLGIEPDIQVDEKSISDLTDDETISYIELLNERIIGNYLFENSEISEEMIVKLVEDIVSKGYKLPKDFLVNEIRSRAQRLMDNPPVYDIQNDEVLIKAVEELNKI</sequence>
<dbReference type="PROSITE" id="PS50106">
    <property type="entry name" value="PDZ"/>
    <property type="match status" value="1"/>
</dbReference>
<keyword evidence="9" id="KW-1185">Reference proteome</keyword>
<dbReference type="Gene3D" id="3.30.750.44">
    <property type="match status" value="1"/>
</dbReference>
<organism evidence="8 9">
    <name type="scientific">Thiospirochaeta perfilievii</name>
    <dbReference type="NCBI Taxonomy" id="252967"/>
    <lineage>
        <taxon>Bacteria</taxon>
        <taxon>Pseudomonadati</taxon>
        <taxon>Spirochaetota</taxon>
        <taxon>Spirochaetia</taxon>
        <taxon>Spirochaetales</taxon>
        <taxon>Spirochaetaceae</taxon>
        <taxon>Thiospirochaeta</taxon>
    </lineage>
</organism>
<evidence type="ECO:0000256" key="3">
    <source>
        <dbReference type="ARBA" id="ARBA00022801"/>
    </source>
</evidence>
<dbReference type="InterPro" id="IPR005151">
    <property type="entry name" value="Tail-specific_protease"/>
</dbReference>
<evidence type="ECO:0000256" key="4">
    <source>
        <dbReference type="ARBA" id="ARBA00022825"/>
    </source>
</evidence>
<proteinExistence type="inferred from homology"/>
<dbReference type="CDD" id="cd06782">
    <property type="entry name" value="cpPDZ_CPP-like"/>
    <property type="match status" value="1"/>
</dbReference>
<protein>
    <submittedName>
        <fullName evidence="8">S41 family peptidase</fullName>
    </submittedName>
</protein>
<keyword evidence="2 5" id="KW-0645">Protease</keyword>
<evidence type="ECO:0000259" key="7">
    <source>
        <dbReference type="PROSITE" id="PS50106"/>
    </source>
</evidence>
<dbReference type="SMART" id="SM00228">
    <property type="entry name" value="PDZ"/>
    <property type="match status" value="1"/>
</dbReference>
<reference evidence="8 9" key="2">
    <citation type="submission" date="2019-09" db="EMBL/GenBank/DDBJ databases">
        <title>Complete Genome Sequence and Methylome Analysis of free living Spirochaetas.</title>
        <authorList>
            <person name="Leshcheva N."/>
            <person name="Mikheeva N."/>
        </authorList>
    </citation>
    <scope>NUCLEOTIDE SEQUENCE [LARGE SCALE GENOMIC DNA]</scope>
    <source>
        <strain evidence="8 9">P</strain>
    </source>
</reference>
<dbReference type="InterPro" id="IPR029045">
    <property type="entry name" value="ClpP/crotonase-like_dom_sf"/>
</dbReference>
<reference evidence="8 9" key="1">
    <citation type="submission" date="2019-02" db="EMBL/GenBank/DDBJ databases">
        <authorList>
            <person name="Fomenkov A."/>
            <person name="Dubinina G."/>
            <person name="Grabovich M."/>
            <person name="Vincze T."/>
            <person name="Roberts R.J."/>
        </authorList>
    </citation>
    <scope>NUCLEOTIDE SEQUENCE [LARGE SCALE GENOMIC DNA]</scope>
    <source>
        <strain evidence="8 9">P</strain>
    </source>
</reference>